<sequence length="90" mass="10214">MTDDLHFVVELYTDDVEKQLESLKSVMDKKNYSTTNNVSIKDIVQVSIDMKPASRTMFSEIATVLKLILVMPATNATSERTFSALRRIKT</sequence>
<keyword evidence="2" id="KW-1185">Reference proteome</keyword>
<dbReference type="AlphaFoldDB" id="A0A9D4LDK2"/>
<comment type="caution">
    <text evidence="1">The sequence shown here is derived from an EMBL/GenBank/DDBJ whole genome shotgun (WGS) entry which is preliminary data.</text>
</comment>
<organism evidence="1 2">
    <name type="scientific">Dreissena polymorpha</name>
    <name type="common">Zebra mussel</name>
    <name type="synonym">Mytilus polymorpha</name>
    <dbReference type="NCBI Taxonomy" id="45954"/>
    <lineage>
        <taxon>Eukaryota</taxon>
        <taxon>Metazoa</taxon>
        <taxon>Spiralia</taxon>
        <taxon>Lophotrochozoa</taxon>
        <taxon>Mollusca</taxon>
        <taxon>Bivalvia</taxon>
        <taxon>Autobranchia</taxon>
        <taxon>Heteroconchia</taxon>
        <taxon>Euheterodonta</taxon>
        <taxon>Imparidentia</taxon>
        <taxon>Neoheterodontei</taxon>
        <taxon>Myida</taxon>
        <taxon>Dreissenoidea</taxon>
        <taxon>Dreissenidae</taxon>
        <taxon>Dreissena</taxon>
    </lineage>
</organism>
<evidence type="ECO:0000313" key="1">
    <source>
        <dbReference type="EMBL" id="KAH3855844.1"/>
    </source>
</evidence>
<gene>
    <name evidence="1" type="ORF">DPMN_098414</name>
</gene>
<reference evidence="1" key="2">
    <citation type="submission" date="2020-11" db="EMBL/GenBank/DDBJ databases">
        <authorList>
            <person name="McCartney M.A."/>
            <person name="Auch B."/>
            <person name="Kono T."/>
            <person name="Mallez S."/>
            <person name="Becker A."/>
            <person name="Gohl D.M."/>
            <person name="Silverstein K.A.T."/>
            <person name="Koren S."/>
            <person name="Bechman K.B."/>
            <person name="Herman A."/>
            <person name="Abrahante J.E."/>
            <person name="Garbe J."/>
        </authorList>
    </citation>
    <scope>NUCLEOTIDE SEQUENCE</scope>
    <source>
        <strain evidence="1">Duluth1</strain>
        <tissue evidence="1">Whole animal</tissue>
    </source>
</reference>
<dbReference type="EMBL" id="JAIWYP010000003">
    <property type="protein sequence ID" value="KAH3855844.1"/>
    <property type="molecule type" value="Genomic_DNA"/>
</dbReference>
<accession>A0A9D4LDK2</accession>
<proteinExistence type="predicted"/>
<evidence type="ECO:0000313" key="2">
    <source>
        <dbReference type="Proteomes" id="UP000828390"/>
    </source>
</evidence>
<reference evidence="1" key="1">
    <citation type="journal article" date="2019" name="bioRxiv">
        <title>The Genome of the Zebra Mussel, Dreissena polymorpha: A Resource for Invasive Species Research.</title>
        <authorList>
            <person name="McCartney M.A."/>
            <person name="Auch B."/>
            <person name="Kono T."/>
            <person name="Mallez S."/>
            <person name="Zhang Y."/>
            <person name="Obille A."/>
            <person name="Becker A."/>
            <person name="Abrahante J.E."/>
            <person name="Garbe J."/>
            <person name="Badalamenti J.P."/>
            <person name="Herman A."/>
            <person name="Mangelson H."/>
            <person name="Liachko I."/>
            <person name="Sullivan S."/>
            <person name="Sone E.D."/>
            <person name="Koren S."/>
            <person name="Silverstein K.A.T."/>
            <person name="Beckman K.B."/>
            <person name="Gohl D.M."/>
        </authorList>
    </citation>
    <scope>NUCLEOTIDE SEQUENCE</scope>
    <source>
        <strain evidence="1">Duluth1</strain>
        <tissue evidence="1">Whole animal</tissue>
    </source>
</reference>
<evidence type="ECO:0008006" key="3">
    <source>
        <dbReference type="Google" id="ProtNLM"/>
    </source>
</evidence>
<name>A0A9D4LDK2_DREPO</name>
<dbReference type="Proteomes" id="UP000828390">
    <property type="component" value="Unassembled WGS sequence"/>
</dbReference>
<protein>
    <recommendedName>
        <fullName evidence="3">HAT C-terminal dimerisation domain-containing protein</fullName>
    </recommendedName>
</protein>